<dbReference type="GO" id="GO:0016020">
    <property type="term" value="C:membrane"/>
    <property type="evidence" value="ECO:0007669"/>
    <property type="project" value="UniProtKB-SubCell"/>
</dbReference>
<dbReference type="InterPro" id="IPR004345">
    <property type="entry name" value="TB2_DP1_HVA22"/>
</dbReference>
<keyword evidence="4 6" id="KW-1133">Transmembrane helix</keyword>
<accession>A0A0M3HMY2</accession>
<feature type="transmembrane region" description="Helical" evidence="6">
    <location>
        <begin position="91"/>
        <end position="108"/>
    </location>
</feature>
<feature type="transmembrane region" description="Helical" evidence="6">
    <location>
        <begin position="42"/>
        <end position="71"/>
    </location>
</feature>
<feature type="transmembrane region" description="Helical" evidence="6">
    <location>
        <begin position="163"/>
        <end position="181"/>
    </location>
</feature>
<dbReference type="PANTHER" id="PTHR12300">
    <property type="entry name" value="HVA22-LIKE PROTEINS"/>
    <property type="match status" value="1"/>
</dbReference>
<evidence type="ECO:0000256" key="4">
    <source>
        <dbReference type="ARBA" id="ARBA00022989"/>
    </source>
</evidence>
<keyword evidence="7" id="KW-1185">Reference proteome</keyword>
<comment type="subcellular location">
    <subcellularLocation>
        <location evidence="1 6">Membrane</location>
        <topology evidence="1 6">Multi-pass membrane protein</topology>
    </subcellularLocation>
</comment>
<keyword evidence="5 6" id="KW-0472">Membrane</keyword>
<protein>
    <recommendedName>
        <fullName evidence="6">Receptor expression-enhancing protein</fullName>
    </recommendedName>
</protein>
<dbReference type="WBParaSite" id="ALUE_0000296101-mRNA-1">
    <property type="protein sequence ID" value="ALUE_0000296101-mRNA-1"/>
    <property type="gene ID" value="ALUE_0000296101"/>
</dbReference>
<evidence type="ECO:0000256" key="3">
    <source>
        <dbReference type="ARBA" id="ARBA00022692"/>
    </source>
</evidence>
<organism evidence="7 8">
    <name type="scientific">Ascaris lumbricoides</name>
    <name type="common">Giant roundworm</name>
    <dbReference type="NCBI Taxonomy" id="6252"/>
    <lineage>
        <taxon>Eukaryota</taxon>
        <taxon>Metazoa</taxon>
        <taxon>Ecdysozoa</taxon>
        <taxon>Nematoda</taxon>
        <taxon>Chromadorea</taxon>
        <taxon>Rhabditida</taxon>
        <taxon>Spirurina</taxon>
        <taxon>Ascaridomorpha</taxon>
        <taxon>Ascaridoidea</taxon>
        <taxon>Ascarididae</taxon>
        <taxon>Ascaris</taxon>
    </lineage>
</organism>
<dbReference type="Pfam" id="PF03134">
    <property type="entry name" value="TB2_DP1_HVA22"/>
    <property type="match status" value="1"/>
</dbReference>
<name>A0A0M3HMY2_ASCLU</name>
<keyword evidence="3 6" id="KW-0812">Transmembrane</keyword>
<dbReference type="Proteomes" id="UP000036681">
    <property type="component" value="Unplaced"/>
</dbReference>
<evidence type="ECO:0000256" key="2">
    <source>
        <dbReference type="ARBA" id="ARBA00008573"/>
    </source>
</evidence>
<evidence type="ECO:0000256" key="5">
    <source>
        <dbReference type="ARBA" id="ARBA00023136"/>
    </source>
</evidence>
<evidence type="ECO:0000256" key="1">
    <source>
        <dbReference type="ARBA" id="ARBA00004141"/>
    </source>
</evidence>
<evidence type="ECO:0000313" key="7">
    <source>
        <dbReference type="Proteomes" id="UP000036681"/>
    </source>
</evidence>
<evidence type="ECO:0000313" key="8">
    <source>
        <dbReference type="WBParaSite" id="ALUE_0000296101-mRNA-1"/>
    </source>
</evidence>
<dbReference type="AlphaFoldDB" id="A0A0M3HMY2"/>
<proteinExistence type="inferred from homology"/>
<dbReference type="PANTHER" id="PTHR12300:SF161">
    <property type="entry name" value="RECEPTOR EXPRESSION-ENHANCING PROTEIN"/>
    <property type="match status" value="1"/>
</dbReference>
<sequence length="230" mass="26399">MPVPPAVQKLLDDADKKLHEENAVTKVLEQVEMKTGVKRLHIVSAFVAAQALYLIFGSGAELMCNVIGFLYPAYVSVKAIETANKDDDTQWLTYWVVFALLNVVEFFSDTFTQYFPVYWLFKADVLRRIDALQTHLKLFVWNVRHIAAALERIQRPKSRRLKATFQCAFLLYLYLPMTLGAQKIYYRFIQPFVLKHQTAIDKRIGRVAENVADAIDCTLNALFVVSLSFL</sequence>
<evidence type="ECO:0000256" key="6">
    <source>
        <dbReference type="RuleBase" id="RU362006"/>
    </source>
</evidence>
<reference evidence="8" key="1">
    <citation type="submission" date="2017-02" db="UniProtKB">
        <authorList>
            <consortium name="WormBaseParasite"/>
        </authorList>
    </citation>
    <scope>IDENTIFICATION</scope>
</reference>
<comment type="similarity">
    <text evidence="2 6">Belongs to the DP1 family.</text>
</comment>